<dbReference type="InterPro" id="IPR003439">
    <property type="entry name" value="ABC_transporter-like_ATP-bd"/>
</dbReference>
<evidence type="ECO:0000256" key="1">
    <source>
        <dbReference type="ARBA" id="ARBA00004202"/>
    </source>
</evidence>
<evidence type="ECO:0000313" key="11">
    <source>
        <dbReference type="EMBL" id="AJY75186.1"/>
    </source>
</evidence>
<keyword evidence="4" id="KW-0762">Sugar transport</keyword>
<dbReference type="PROSITE" id="PS50893">
    <property type="entry name" value="ABC_TRANSPORTER_2"/>
    <property type="match status" value="2"/>
</dbReference>
<evidence type="ECO:0000259" key="10">
    <source>
        <dbReference type="PROSITE" id="PS50893"/>
    </source>
</evidence>
<dbReference type="OrthoDB" id="9771863at2"/>
<dbReference type="InterPro" id="IPR027417">
    <property type="entry name" value="P-loop_NTPase"/>
</dbReference>
<dbReference type="PROSITE" id="PS00211">
    <property type="entry name" value="ABC_TRANSPORTER_1"/>
    <property type="match status" value="1"/>
</dbReference>
<evidence type="ECO:0000256" key="3">
    <source>
        <dbReference type="ARBA" id="ARBA00022475"/>
    </source>
</evidence>
<evidence type="ECO:0000256" key="2">
    <source>
        <dbReference type="ARBA" id="ARBA00022448"/>
    </source>
</evidence>
<dbReference type="InterPro" id="IPR017871">
    <property type="entry name" value="ABC_transporter-like_CS"/>
</dbReference>
<sequence>MTPILEAKGIWKSFAGQSVLRGVDLTVDSGEIVALMGQNGAGKSTLIKVLSGAETADQGEIWMNGKKVHLTSPSSAKNAGICTIYQELSLVPQLTVTENVFLGRLITKKGSVQWDEMDKTVRKIIQTLHIDLDPGKLVSDLSIAEQQLIEIARALAFRYSIIIFDEPTAAITAKEARRLFAIMRSLKEQGVGMIYISHRLDEIGEIADRVTVLRDGQAVFDGPATTNGNTLVSHMIGHQVNREASTGRSPGKELLKVDRLTASAHERIDFQDISFSVRAGEIVGIAGVVGCGALKIARALFGIHPINSGSIRLDEVDFDPKNPGNAVTRGIAFISEDRKLESIIQGKSIRDNISITILNAITKLGMVKSSAEKDSADKLLDRLKIRPSDPLYPADKLSGGNQQKVALAKWLCRGSKMFIVCEPTRGMDVQAREDVYKILDVLSSQGAGVLVISSDFQEVAGVCDRALVMRDGRIVGELPQRSMTEQSLLQLALGAEYAEESVS</sequence>
<keyword evidence="2" id="KW-0813">Transport</keyword>
<evidence type="ECO:0000313" key="12">
    <source>
        <dbReference type="Proteomes" id="UP000032633"/>
    </source>
</evidence>
<evidence type="ECO:0000256" key="8">
    <source>
        <dbReference type="ARBA" id="ARBA00022967"/>
    </source>
</evidence>
<gene>
    <name evidence="11" type="ORF">VN24_12100</name>
</gene>
<dbReference type="HOGENOM" id="CLU_000604_92_3_9"/>
<dbReference type="EMBL" id="CP011058">
    <property type="protein sequence ID" value="AJY75186.1"/>
    <property type="molecule type" value="Genomic_DNA"/>
</dbReference>
<comment type="subcellular location">
    <subcellularLocation>
        <location evidence="1">Cell membrane</location>
        <topology evidence="1">Peripheral membrane protein</topology>
    </subcellularLocation>
</comment>
<evidence type="ECO:0000256" key="5">
    <source>
        <dbReference type="ARBA" id="ARBA00022737"/>
    </source>
</evidence>
<dbReference type="SUPFAM" id="SSF52540">
    <property type="entry name" value="P-loop containing nucleoside triphosphate hydrolases"/>
    <property type="match status" value="2"/>
</dbReference>
<feature type="domain" description="ABC transporter" evidence="10">
    <location>
        <begin position="5"/>
        <end position="240"/>
    </location>
</feature>
<keyword evidence="12" id="KW-1185">Reference proteome</keyword>
<keyword evidence="9" id="KW-0472">Membrane</keyword>
<evidence type="ECO:0000256" key="4">
    <source>
        <dbReference type="ARBA" id="ARBA00022597"/>
    </source>
</evidence>
<protein>
    <recommendedName>
        <fullName evidence="10">ABC transporter domain-containing protein</fullName>
    </recommendedName>
</protein>
<dbReference type="FunFam" id="3.40.50.300:FF:000127">
    <property type="entry name" value="Ribose import ATP-binding protein RbsA"/>
    <property type="match status" value="1"/>
</dbReference>
<name>A0A0D5NIV6_9BACL</name>
<feature type="domain" description="ABC transporter" evidence="10">
    <location>
        <begin position="255"/>
        <end position="496"/>
    </location>
</feature>
<keyword evidence="7" id="KW-0067">ATP-binding</keyword>
<dbReference type="Pfam" id="PF00005">
    <property type="entry name" value="ABC_tran"/>
    <property type="match status" value="2"/>
</dbReference>
<dbReference type="CDD" id="cd03216">
    <property type="entry name" value="ABC_Carb_Monos_I"/>
    <property type="match status" value="1"/>
</dbReference>
<dbReference type="GO" id="GO:0005524">
    <property type="term" value="F:ATP binding"/>
    <property type="evidence" value="ECO:0007669"/>
    <property type="project" value="UniProtKB-KW"/>
</dbReference>
<keyword evidence="6" id="KW-0547">Nucleotide-binding</keyword>
<evidence type="ECO:0000256" key="9">
    <source>
        <dbReference type="ARBA" id="ARBA00023136"/>
    </source>
</evidence>
<dbReference type="Gene3D" id="3.40.50.300">
    <property type="entry name" value="P-loop containing nucleotide triphosphate hydrolases"/>
    <property type="match status" value="2"/>
</dbReference>
<dbReference type="Proteomes" id="UP000032633">
    <property type="component" value="Chromosome"/>
</dbReference>
<reference evidence="12" key="2">
    <citation type="submission" date="2015-03" db="EMBL/GenBank/DDBJ databases">
        <title>Genome sequence of Paenibacillus beijingensis strain DSM 24997T.</title>
        <authorList>
            <person name="Kwak Y."/>
            <person name="Shin J.-H."/>
        </authorList>
    </citation>
    <scope>NUCLEOTIDE SEQUENCE [LARGE SCALE GENOMIC DNA]</scope>
    <source>
        <strain evidence="12">DSM 24997</strain>
    </source>
</reference>
<keyword evidence="3" id="KW-1003">Cell membrane</keyword>
<reference evidence="11 12" key="1">
    <citation type="journal article" date="2015" name="J. Biotechnol.">
        <title>Complete genome sequence of Paenibacillus beijingensis 7188(T) (=DSM 24997(T)), a novel rhizobacterium from jujube garden soil.</title>
        <authorList>
            <person name="Kwak Y."/>
            <person name="Shin J.H."/>
        </authorList>
    </citation>
    <scope>NUCLEOTIDE SEQUENCE [LARGE SCALE GENOMIC DNA]</scope>
    <source>
        <strain evidence="11 12">DSM 24997</strain>
    </source>
</reference>
<dbReference type="RefSeq" id="WP_045670619.1">
    <property type="nucleotide sequence ID" value="NZ_CP011058.1"/>
</dbReference>
<evidence type="ECO:0000256" key="7">
    <source>
        <dbReference type="ARBA" id="ARBA00022840"/>
    </source>
</evidence>
<dbReference type="PANTHER" id="PTHR43790">
    <property type="entry name" value="CARBOHYDRATE TRANSPORT ATP-BINDING PROTEIN MG119-RELATED"/>
    <property type="match status" value="1"/>
</dbReference>
<dbReference type="GO" id="GO:0005886">
    <property type="term" value="C:plasma membrane"/>
    <property type="evidence" value="ECO:0007669"/>
    <property type="project" value="UniProtKB-SubCell"/>
</dbReference>
<dbReference type="KEGG" id="pbj:VN24_12100"/>
<dbReference type="CDD" id="cd03215">
    <property type="entry name" value="ABC_Carb_Monos_II"/>
    <property type="match status" value="1"/>
</dbReference>
<dbReference type="AlphaFoldDB" id="A0A0D5NIV6"/>
<dbReference type="STRING" id="1126833.VN24_12100"/>
<proteinExistence type="predicted"/>
<evidence type="ECO:0000256" key="6">
    <source>
        <dbReference type="ARBA" id="ARBA00022741"/>
    </source>
</evidence>
<dbReference type="InterPro" id="IPR003593">
    <property type="entry name" value="AAA+_ATPase"/>
</dbReference>
<dbReference type="PANTHER" id="PTHR43790:SF3">
    <property type="entry name" value="D-ALLOSE IMPORT ATP-BINDING PROTEIN ALSA-RELATED"/>
    <property type="match status" value="1"/>
</dbReference>
<keyword evidence="8" id="KW-1278">Translocase</keyword>
<dbReference type="PATRIC" id="fig|1126833.4.peg.2650"/>
<organism evidence="11 12">
    <name type="scientific">Paenibacillus beijingensis</name>
    <dbReference type="NCBI Taxonomy" id="1126833"/>
    <lineage>
        <taxon>Bacteria</taxon>
        <taxon>Bacillati</taxon>
        <taxon>Bacillota</taxon>
        <taxon>Bacilli</taxon>
        <taxon>Bacillales</taxon>
        <taxon>Paenibacillaceae</taxon>
        <taxon>Paenibacillus</taxon>
    </lineage>
</organism>
<dbReference type="SMART" id="SM00382">
    <property type="entry name" value="AAA"/>
    <property type="match status" value="1"/>
</dbReference>
<dbReference type="GO" id="GO:0016887">
    <property type="term" value="F:ATP hydrolysis activity"/>
    <property type="evidence" value="ECO:0007669"/>
    <property type="project" value="InterPro"/>
</dbReference>
<accession>A0A0D5NIV6</accession>
<dbReference type="InterPro" id="IPR050107">
    <property type="entry name" value="ABC_carbohydrate_import_ATPase"/>
</dbReference>
<keyword evidence="5" id="KW-0677">Repeat</keyword>